<dbReference type="InterPro" id="IPR006020">
    <property type="entry name" value="PTB/PI_dom"/>
</dbReference>
<evidence type="ECO:0000256" key="3">
    <source>
        <dbReference type="SAM" id="MobiDB-lite"/>
    </source>
</evidence>
<feature type="compositionally biased region" description="Polar residues" evidence="3">
    <location>
        <begin position="981"/>
        <end position="991"/>
    </location>
</feature>
<dbReference type="Pfam" id="PF00640">
    <property type="entry name" value="PID"/>
    <property type="match status" value="1"/>
</dbReference>
<feature type="compositionally biased region" description="Polar residues" evidence="3">
    <location>
        <begin position="280"/>
        <end position="293"/>
    </location>
</feature>
<dbReference type="InterPro" id="IPR051133">
    <property type="entry name" value="Adapter_Engulfment-Domain"/>
</dbReference>
<dbReference type="WBParaSite" id="PgR021_g059_t01">
    <property type="protein sequence ID" value="PgR021_g059_t01"/>
    <property type="gene ID" value="PgR021_g059"/>
</dbReference>
<feature type="region of interest" description="Disordered" evidence="3">
    <location>
        <begin position="178"/>
        <end position="201"/>
    </location>
</feature>
<evidence type="ECO:0000259" key="4">
    <source>
        <dbReference type="PROSITE" id="PS01179"/>
    </source>
</evidence>
<feature type="compositionally biased region" description="Pro residues" evidence="3">
    <location>
        <begin position="225"/>
        <end position="236"/>
    </location>
</feature>
<name>A0A915AZQ5_PARUN</name>
<feature type="compositionally biased region" description="Polar residues" evidence="3">
    <location>
        <begin position="619"/>
        <end position="634"/>
    </location>
</feature>
<dbReference type="Gene3D" id="2.30.29.30">
    <property type="entry name" value="Pleckstrin-homology domain (PH domain)/Phosphotyrosine-binding domain (PTB)"/>
    <property type="match status" value="1"/>
</dbReference>
<feature type="region of interest" description="Disordered" evidence="3">
    <location>
        <begin position="214"/>
        <end position="258"/>
    </location>
</feature>
<feature type="region of interest" description="Disordered" evidence="3">
    <location>
        <begin position="273"/>
        <end position="324"/>
    </location>
</feature>
<feature type="coiled-coil region" evidence="2">
    <location>
        <begin position="434"/>
        <end position="496"/>
    </location>
</feature>
<dbReference type="PANTHER" id="PTHR11232">
    <property type="entry name" value="PHOSPHOTYROSINE INTERACTION DOMAIN-CONTAINING FAMILY MEMBER"/>
    <property type="match status" value="1"/>
</dbReference>
<reference evidence="6" key="1">
    <citation type="submission" date="2022-11" db="UniProtKB">
        <authorList>
            <consortium name="WormBaseParasite"/>
        </authorList>
    </citation>
    <scope>IDENTIFICATION</scope>
</reference>
<protein>
    <submittedName>
        <fullName evidence="6">Capon-like protein</fullName>
    </submittedName>
</protein>
<feature type="region of interest" description="Disordered" evidence="3">
    <location>
        <begin position="500"/>
        <end position="531"/>
    </location>
</feature>
<keyword evidence="1 2" id="KW-0175">Coiled coil</keyword>
<feature type="compositionally biased region" description="Basic and acidic residues" evidence="3">
    <location>
        <begin position="717"/>
        <end position="729"/>
    </location>
</feature>
<evidence type="ECO:0000313" key="5">
    <source>
        <dbReference type="Proteomes" id="UP000887569"/>
    </source>
</evidence>
<dbReference type="AlphaFoldDB" id="A0A915AZQ5"/>
<evidence type="ECO:0000313" key="6">
    <source>
        <dbReference type="WBParaSite" id="PgR021_g059_t01"/>
    </source>
</evidence>
<keyword evidence="5" id="KW-1185">Reference proteome</keyword>
<dbReference type="SMART" id="SM00462">
    <property type="entry name" value="PTB"/>
    <property type="match status" value="1"/>
</dbReference>
<dbReference type="SUPFAM" id="SSF50729">
    <property type="entry name" value="PH domain-like"/>
    <property type="match status" value="1"/>
</dbReference>
<proteinExistence type="predicted"/>
<feature type="domain" description="PID" evidence="4">
    <location>
        <begin position="33"/>
        <end position="185"/>
    </location>
</feature>
<organism evidence="5 6">
    <name type="scientific">Parascaris univalens</name>
    <name type="common">Nematode worm</name>
    <dbReference type="NCBI Taxonomy" id="6257"/>
    <lineage>
        <taxon>Eukaryota</taxon>
        <taxon>Metazoa</taxon>
        <taxon>Ecdysozoa</taxon>
        <taxon>Nematoda</taxon>
        <taxon>Chromadorea</taxon>
        <taxon>Rhabditida</taxon>
        <taxon>Spirurina</taxon>
        <taxon>Ascaridomorpha</taxon>
        <taxon>Ascaridoidea</taxon>
        <taxon>Ascarididae</taxon>
        <taxon>Parascaris</taxon>
    </lineage>
</organism>
<feature type="compositionally biased region" description="Polar residues" evidence="3">
    <location>
        <begin position="791"/>
        <end position="801"/>
    </location>
</feature>
<dbReference type="InterPro" id="IPR011993">
    <property type="entry name" value="PH-like_dom_sf"/>
</dbReference>
<dbReference type="CDD" id="cd01270">
    <property type="entry name" value="PTB_CAPON-like"/>
    <property type="match status" value="1"/>
</dbReference>
<sequence length="991" mass="108761">MPGKKKHGPYDIIPEDLYDCRIPLHNELAYQHGIHFEAKYVGSMEIPRPGSRIEIVAAMRRVRYEFKARGIKKRPVEITVSVDGVKVVLQRKKKSQKGASWDESKLLVMFHPIYRVFYVSHDSQDLQIFSYIARDGASNTFKCNVFKCSKKSQAMRVVRTIGQAFEVCHKVAQEQMQEKLQEDAESNNNLKGKGSIISEEDVQQLTDVEEKLAKVEEASQSPSVSPDPAPPPPAPPLFQKRHSLFQPSRKSSEASQKAAIEAAAAATIAAREAAKDLKDTQQPSTSSEQQRSSVVAPRLSAALPTNPTAAYPPSYPSVSGSATLPHSQTWGPQLAMGQYQSVQSLDQHGVQQPIPFYPMPLIGPSASMPYGLSSPLMVSPYATLQLPPRHASAQQMPTSDHSIAGSPPEGRDLTALQLSMSLDQYNQHLIRSQLDQAQQTAQVASCQVQLLRDQLTSETTARIEAQSRTHQLLNANRELLEQVQALVGRLQTLESRLAAEIQSPENQPSTSKAPPPPTIPPRLPVSSTAAGVSPAVVPSTIAHSYHEQYAAEPRLPGPPPIDPSRPYQLQTLADIRAGSLPPKGNDPGGDAPNAHKKRRPIDDTGVRTEPESGAEDTTDYSSSDQYERLTSTKVAQGRASPPFPQLDVLMSNPQVMPNLSSFFSAQPLPMHYIPNYMSYPPQPKKAGTPPSSVKVSGDDDQQPGSLNSPPSVRRMREKMSGVLKEREFNRMSFNPKLRRELPEASGGIAEESEDNHNDDPQKREERRSEEGLRPEESGGSSKRRADKEESINATQSRTTIESLFKNEDEESSAVSINRPNNLVIQDVMLNNPSSSNLATAMYPPRRSGIPLRTSRPETLMKRGFRALSVEVGDSPLLQAQGNGPIAMADSTRISRIDFSKQKPTLQSVGSSDEMLSLQEALKQGLAGTTHQLFTAKDDIDGMKSARRLMETSKHKLSDPTTLARLTHNPLPKAVEIRSADSQKQQPNGALP</sequence>
<accession>A0A915AZQ5</accession>
<feature type="region of interest" description="Disordered" evidence="3">
    <location>
        <begin position="389"/>
        <end position="408"/>
    </location>
</feature>
<feature type="region of interest" description="Disordered" evidence="3">
    <location>
        <begin position="577"/>
        <end position="640"/>
    </location>
</feature>
<feature type="compositionally biased region" description="Polar residues" evidence="3">
    <location>
        <begin position="392"/>
        <end position="401"/>
    </location>
</feature>
<dbReference type="FunFam" id="2.30.29.30:FF:000124">
    <property type="entry name" value="carboxyl-terminal PDZ ligand of neuronal nitric oxide synthase protein-like"/>
    <property type="match status" value="1"/>
</dbReference>
<feature type="compositionally biased region" description="Basic and acidic residues" evidence="3">
    <location>
        <begin position="754"/>
        <end position="776"/>
    </location>
</feature>
<dbReference type="PANTHER" id="PTHR11232:SF17">
    <property type="entry name" value="CAPON-LIKE PROTEIN"/>
    <property type="match status" value="1"/>
</dbReference>
<dbReference type="GO" id="GO:0050998">
    <property type="term" value="F:nitric-oxide synthase binding"/>
    <property type="evidence" value="ECO:0007669"/>
    <property type="project" value="TreeGrafter"/>
</dbReference>
<dbReference type="Proteomes" id="UP000887569">
    <property type="component" value="Unplaced"/>
</dbReference>
<feature type="compositionally biased region" description="Basic and acidic residues" evidence="3">
    <location>
        <begin position="600"/>
        <end position="610"/>
    </location>
</feature>
<feature type="region of interest" description="Disordered" evidence="3">
    <location>
        <begin position="681"/>
        <end position="814"/>
    </location>
</feature>
<feature type="compositionally biased region" description="Pro residues" evidence="3">
    <location>
        <begin position="513"/>
        <end position="523"/>
    </location>
</feature>
<evidence type="ECO:0000256" key="2">
    <source>
        <dbReference type="SAM" id="Coils"/>
    </source>
</evidence>
<evidence type="ECO:0000256" key="1">
    <source>
        <dbReference type="ARBA" id="ARBA00023054"/>
    </source>
</evidence>
<dbReference type="PROSITE" id="PS01179">
    <property type="entry name" value="PID"/>
    <property type="match status" value="1"/>
</dbReference>
<feature type="region of interest" description="Disordered" evidence="3">
    <location>
        <begin position="967"/>
        <end position="991"/>
    </location>
</feature>